<dbReference type="EMBL" id="BPVZ01000066">
    <property type="protein sequence ID" value="GKV24570.1"/>
    <property type="molecule type" value="Genomic_DNA"/>
</dbReference>
<feature type="region of interest" description="Disordered" evidence="1">
    <location>
        <begin position="23"/>
        <end position="63"/>
    </location>
</feature>
<evidence type="ECO:0000313" key="2">
    <source>
        <dbReference type="EMBL" id="GKV24570.1"/>
    </source>
</evidence>
<accession>A0AAV5KIY3</accession>
<gene>
    <name evidence="2" type="ORF">SLEP1_g34166</name>
</gene>
<name>A0AAV5KIY3_9ROSI</name>
<feature type="compositionally biased region" description="Basic and acidic residues" evidence="1">
    <location>
        <begin position="35"/>
        <end position="45"/>
    </location>
</feature>
<dbReference type="AlphaFoldDB" id="A0AAV5KIY3"/>
<reference evidence="2 3" key="1">
    <citation type="journal article" date="2021" name="Commun. Biol.">
        <title>The genome of Shorea leprosula (Dipterocarpaceae) highlights the ecological relevance of drought in aseasonal tropical rainforests.</title>
        <authorList>
            <person name="Ng K.K.S."/>
            <person name="Kobayashi M.J."/>
            <person name="Fawcett J.A."/>
            <person name="Hatakeyama M."/>
            <person name="Paape T."/>
            <person name="Ng C.H."/>
            <person name="Ang C.C."/>
            <person name="Tnah L.H."/>
            <person name="Lee C.T."/>
            <person name="Nishiyama T."/>
            <person name="Sese J."/>
            <person name="O'Brien M.J."/>
            <person name="Copetti D."/>
            <person name="Mohd Noor M.I."/>
            <person name="Ong R.C."/>
            <person name="Putra M."/>
            <person name="Sireger I.Z."/>
            <person name="Indrioko S."/>
            <person name="Kosugi Y."/>
            <person name="Izuno A."/>
            <person name="Isagi Y."/>
            <person name="Lee S.L."/>
            <person name="Shimizu K.K."/>
        </authorList>
    </citation>
    <scope>NUCLEOTIDE SEQUENCE [LARGE SCALE GENOMIC DNA]</scope>
    <source>
        <strain evidence="2">214</strain>
    </source>
</reference>
<dbReference type="Proteomes" id="UP001054252">
    <property type="component" value="Unassembled WGS sequence"/>
</dbReference>
<sequence>MNHCPQNSAGNLAATTAAAAATGTAAAVAANSNESGKRGRRDNDTHKRKRALPQGAKDKVAKRIKKVKHQLRSYGEELKQFNAALSSIQPKIIEIRMGLRLVLQRMARQEEIMVDILDAIEEGDSVKVNDLVQILFST</sequence>
<evidence type="ECO:0000313" key="3">
    <source>
        <dbReference type="Proteomes" id="UP001054252"/>
    </source>
</evidence>
<protein>
    <submittedName>
        <fullName evidence="2">Uncharacterized protein</fullName>
    </submittedName>
</protein>
<proteinExistence type="predicted"/>
<evidence type="ECO:0000256" key="1">
    <source>
        <dbReference type="SAM" id="MobiDB-lite"/>
    </source>
</evidence>
<keyword evidence="3" id="KW-1185">Reference proteome</keyword>
<organism evidence="2 3">
    <name type="scientific">Rubroshorea leprosula</name>
    <dbReference type="NCBI Taxonomy" id="152421"/>
    <lineage>
        <taxon>Eukaryota</taxon>
        <taxon>Viridiplantae</taxon>
        <taxon>Streptophyta</taxon>
        <taxon>Embryophyta</taxon>
        <taxon>Tracheophyta</taxon>
        <taxon>Spermatophyta</taxon>
        <taxon>Magnoliopsida</taxon>
        <taxon>eudicotyledons</taxon>
        <taxon>Gunneridae</taxon>
        <taxon>Pentapetalae</taxon>
        <taxon>rosids</taxon>
        <taxon>malvids</taxon>
        <taxon>Malvales</taxon>
        <taxon>Dipterocarpaceae</taxon>
        <taxon>Rubroshorea</taxon>
    </lineage>
</organism>
<comment type="caution">
    <text evidence="2">The sequence shown here is derived from an EMBL/GenBank/DDBJ whole genome shotgun (WGS) entry which is preliminary data.</text>
</comment>